<dbReference type="PROSITE" id="PS00463">
    <property type="entry name" value="ZN2_CY6_FUNGAL_1"/>
    <property type="match status" value="1"/>
</dbReference>
<dbReference type="GO" id="GO:0005634">
    <property type="term" value="C:nucleus"/>
    <property type="evidence" value="ECO:0007669"/>
    <property type="project" value="TreeGrafter"/>
</dbReference>
<dbReference type="OrthoDB" id="2262349at2759"/>
<proteinExistence type="predicted"/>
<dbReference type="SUPFAM" id="SSF57701">
    <property type="entry name" value="Zn2/Cys6 DNA-binding domain"/>
    <property type="match status" value="1"/>
</dbReference>
<organism evidence="6 7">
    <name type="scientific">Aspergillus steynii IBT 23096</name>
    <dbReference type="NCBI Taxonomy" id="1392250"/>
    <lineage>
        <taxon>Eukaryota</taxon>
        <taxon>Fungi</taxon>
        <taxon>Dikarya</taxon>
        <taxon>Ascomycota</taxon>
        <taxon>Pezizomycotina</taxon>
        <taxon>Eurotiomycetes</taxon>
        <taxon>Eurotiomycetidae</taxon>
        <taxon>Eurotiales</taxon>
        <taxon>Aspergillaceae</taxon>
        <taxon>Aspergillus</taxon>
        <taxon>Aspergillus subgen. Circumdati</taxon>
    </lineage>
</organism>
<evidence type="ECO:0000313" key="6">
    <source>
        <dbReference type="EMBL" id="PLB52091.1"/>
    </source>
</evidence>
<dbReference type="PROSITE" id="PS50048">
    <property type="entry name" value="ZN2_CY6_FUNGAL_2"/>
    <property type="match status" value="1"/>
</dbReference>
<keyword evidence="4" id="KW-0539">Nucleus</keyword>
<dbReference type="GO" id="GO:0008270">
    <property type="term" value="F:zinc ion binding"/>
    <property type="evidence" value="ECO:0007669"/>
    <property type="project" value="InterPro"/>
</dbReference>
<evidence type="ECO:0000256" key="1">
    <source>
        <dbReference type="ARBA" id="ARBA00023015"/>
    </source>
</evidence>
<feature type="non-terminal residue" evidence="6">
    <location>
        <position position="136"/>
    </location>
</feature>
<dbReference type="EMBL" id="MSFO01000002">
    <property type="protein sequence ID" value="PLB52091.1"/>
    <property type="molecule type" value="Genomic_DNA"/>
</dbReference>
<dbReference type="AlphaFoldDB" id="A0A2I2GGT0"/>
<dbReference type="PANTHER" id="PTHR31644:SF4">
    <property type="entry name" value="ZN(II)2CYS6 TRANSCRIPTION FACTOR (EUROFUNG)"/>
    <property type="match status" value="1"/>
</dbReference>
<comment type="caution">
    <text evidence="6">The sequence shown here is derived from an EMBL/GenBank/DDBJ whole genome shotgun (WGS) entry which is preliminary data.</text>
</comment>
<evidence type="ECO:0000256" key="2">
    <source>
        <dbReference type="ARBA" id="ARBA00023125"/>
    </source>
</evidence>
<dbReference type="GO" id="GO:0009074">
    <property type="term" value="P:aromatic amino acid family catabolic process"/>
    <property type="evidence" value="ECO:0007669"/>
    <property type="project" value="TreeGrafter"/>
</dbReference>
<dbReference type="CDD" id="cd00067">
    <property type="entry name" value="GAL4"/>
    <property type="match status" value="1"/>
</dbReference>
<accession>A0A2I2GGT0</accession>
<dbReference type="RefSeq" id="XP_024707393.1">
    <property type="nucleotide sequence ID" value="XM_024843379.1"/>
</dbReference>
<dbReference type="InterPro" id="IPR036864">
    <property type="entry name" value="Zn2-C6_fun-type_DNA-bd_sf"/>
</dbReference>
<gene>
    <name evidence="6" type="ORF">P170DRAFT_335673</name>
</gene>
<dbReference type="STRING" id="1392250.A0A2I2GGT0"/>
<dbReference type="GO" id="GO:0045944">
    <property type="term" value="P:positive regulation of transcription by RNA polymerase II"/>
    <property type="evidence" value="ECO:0007669"/>
    <property type="project" value="TreeGrafter"/>
</dbReference>
<dbReference type="GeneID" id="36551079"/>
<evidence type="ECO:0000256" key="3">
    <source>
        <dbReference type="ARBA" id="ARBA00023163"/>
    </source>
</evidence>
<keyword evidence="2" id="KW-0238">DNA-binding</keyword>
<protein>
    <recommendedName>
        <fullName evidence="5">Zn(2)-C6 fungal-type domain-containing protein</fullName>
    </recommendedName>
</protein>
<evidence type="ECO:0000259" key="5">
    <source>
        <dbReference type="PROSITE" id="PS50048"/>
    </source>
</evidence>
<sequence length="136" mass="15202">YQRTYKACVPCRRRKVKCQPGDQAHQPCCRCAKFELECRFDDRTPWAREGGGLNRMVSSSNDALGILFRAAAGEAGSATIGHGDTRHPATQGIHMAFSRPHCLPHADVLRVWDACRFVKMGWFSAFEAFTLVDLCV</sequence>
<dbReference type="InterPro" id="IPR052780">
    <property type="entry name" value="AAA_Catabolism_Regulators"/>
</dbReference>
<dbReference type="VEuPathDB" id="FungiDB:P170DRAFT_335673"/>
<dbReference type="InterPro" id="IPR001138">
    <property type="entry name" value="Zn2Cys6_DnaBD"/>
</dbReference>
<dbReference type="GO" id="GO:0000981">
    <property type="term" value="F:DNA-binding transcription factor activity, RNA polymerase II-specific"/>
    <property type="evidence" value="ECO:0007669"/>
    <property type="project" value="InterPro"/>
</dbReference>
<evidence type="ECO:0000256" key="4">
    <source>
        <dbReference type="ARBA" id="ARBA00023242"/>
    </source>
</evidence>
<reference evidence="6 7" key="1">
    <citation type="submission" date="2016-12" db="EMBL/GenBank/DDBJ databases">
        <title>The genomes of Aspergillus section Nigri reveals drivers in fungal speciation.</title>
        <authorList>
            <consortium name="DOE Joint Genome Institute"/>
            <person name="Vesth T.C."/>
            <person name="Nybo J."/>
            <person name="Theobald S."/>
            <person name="Brandl J."/>
            <person name="Frisvad J.C."/>
            <person name="Nielsen K.F."/>
            <person name="Lyhne E.K."/>
            <person name="Kogle M.E."/>
            <person name="Kuo A."/>
            <person name="Riley R."/>
            <person name="Clum A."/>
            <person name="Nolan M."/>
            <person name="Lipzen A."/>
            <person name="Salamov A."/>
            <person name="Henrissat B."/>
            <person name="Wiebenga A."/>
            <person name="De Vries R.P."/>
            <person name="Grigoriev I.V."/>
            <person name="Mortensen U.H."/>
            <person name="Andersen M.R."/>
            <person name="Baker S.E."/>
        </authorList>
    </citation>
    <scope>NUCLEOTIDE SEQUENCE [LARGE SCALE GENOMIC DNA]</scope>
    <source>
        <strain evidence="6 7">IBT 23096</strain>
    </source>
</reference>
<dbReference type="GO" id="GO:0003677">
    <property type="term" value="F:DNA binding"/>
    <property type="evidence" value="ECO:0007669"/>
    <property type="project" value="UniProtKB-KW"/>
</dbReference>
<dbReference type="Proteomes" id="UP000234275">
    <property type="component" value="Unassembled WGS sequence"/>
</dbReference>
<dbReference type="PANTHER" id="PTHR31644">
    <property type="entry name" value="TRANSCRIPTIONAL ACTIVATOR ARO80-RELATED"/>
    <property type="match status" value="1"/>
</dbReference>
<keyword evidence="3" id="KW-0804">Transcription</keyword>
<keyword evidence="7" id="KW-1185">Reference proteome</keyword>
<evidence type="ECO:0000313" key="7">
    <source>
        <dbReference type="Proteomes" id="UP000234275"/>
    </source>
</evidence>
<dbReference type="Pfam" id="PF00172">
    <property type="entry name" value="Zn_clus"/>
    <property type="match status" value="1"/>
</dbReference>
<dbReference type="Gene3D" id="4.10.240.10">
    <property type="entry name" value="Zn(2)-C6 fungal-type DNA-binding domain"/>
    <property type="match status" value="1"/>
</dbReference>
<dbReference type="SMART" id="SM00066">
    <property type="entry name" value="GAL4"/>
    <property type="match status" value="1"/>
</dbReference>
<keyword evidence="1" id="KW-0805">Transcription regulation</keyword>
<feature type="domain" description="Zn(2)-C6 fungal-type" evidence="5">
    <location>
        <begin position="7"/>
        <end position="40"/>
    </location>
</feature>
<name>A0A2I2GGT0_9EURO</name>
<feature type="non-terminal residue" evidence="6">
    <location>
        <position position="1"/>
    </location>
</feature>